<dbReference type="STRING" id="74649.A0A2P6PJV9"/>
<sequence length="125" mass="13610">MTSCWSLLAFGIVIMVLIISPYPTNGLTCDETAGILNPCQDFLVGNGPPTPSASCCGAMKELVSKVTSRQVRRDLCKCMKQIILAFPIDVGKLQYIIPQYCKVTIPVPLDPNADCSKYAIFFSSN</sequence>
<protein>
    <submittedName>
        <fullName evidence="8">Putative plant lipid transfer protein/Par allergen</fullName>
    </submittedName>
</protein>
<evidence type="ECO:0000313" key="9">
    <source>
        <dbReference type="Proteomes" id="UP000238479"/>
    </source>
</evidence>
<dbReference type="PANTHER" id="PTHR33076">
    <property type="entry name" value="NON-SPECIFIC LIPID-TRANSFER PROTEIN 2-RELATED"/>
    <property type="match status" value="1"/>
</dbReference>
<keyword evidence="4" id="KW-0446">Lipid-binding</keyword>
<dbReference type="InterPro" id="IPR000528">
    <property type="entry name" value="Plant_nsLTP"/>
</dbReference>
<comment type="similarity">
    <text evidence="2">Belongs to the plant LTP family.</text>
</comment>
<name>A0A2P6PJV9_ROSCH</name>
<evidence type="ECO:0000256" key="4">
    <source>
        <dbReference type="ARBA" id="ARBA00023121"/>
    </source>
</evidence>
<evidence type="ECO:0000256" key="5">
    <source>
        <dbReference type="ARBA" id="ARBA00023157"/>
    </source>
</evidence>
<dbReference type="Pfam" id="PF14368">
    <property type="entry name" value="LTP_2"/>
    <property type="match status" value="1"/>
</dbReference>
<gene>
    <name evidence="8" type="ORF">RchiOBHm_Chr6g0247621</name>
</gene>
<dbReference type="Gene3D" id="1.10.110.10">
    <property type="entry name" value="Plant lipid-transfer and hydrophobic proteins"/>
    <property type="match status" value="1"/>
</dbReference>
<evidence type="ECO:0000259" key="7">
    <source>
        <dbReference type="Pfam" id="PF14368"/>
    </source>
</evidence>
<dbReference type="SUPFAM" id="SSF47699">
    <property type="entry name" value="Bifunctional inhibitor/lipid-transfer protein/seed storage 2S albumin"/>
    <property type="match status" value="1"/>
</dbReference>
<dbReference type="Proteomes" id="UP000238479">
    <property type="component" value="Chromosome 6"/>
</dbReference>
<keyword evidence="9" id="KW-1185">Reference proteome</keyword>
<keyword evidence="6" id="KW-0732">Signal</keyword>
<comment type="caution">
    <text evidence="8">The sequence shown here is derived from an EMBL/GenBank/DDBJ whole genome shotgun (WGS) entry which is preliminary data.</text>
</comment>
<reference evidence="8 9" key="1">
    <citation type="journal article" date="2018" name="Nat. Genet.">
        <title>The Rosa genome provides new insights in the design of modern roses.</title>
        <authorList>
            <person name="Bendahmane M."/>
        </authorList>
    </citation>
    <scope>NUCLEOTIDE SEQUENCE [LARGE SCALE GENOMIC DNA]</scope>
    <source>
        <strain evidence="9">cv. Old Blush</strain>
    </source>
</reference>
<proteinExistence type="inferred from homology"/>
<evidence type="ECO:0000256" key="3">
    <source>
        <dbReference type="ARBA" id="ARBA00022448"/>
    </source>
</evidence>
<keyword evidence="5" id="KW-1015">Disulfide bond</keyword>
<organism evidence="8 9">
    <name type="scientific">Rosa chinensis</name>
    <name type="common">China rose</name>
    <dbReference type="NCBI Taxonomy" id="74649"/>
    <lineage>
        <taxon>Eukaryota</taxon>
        <taxon>Viridiplantae</taxon>
        <taxon>Streptophyta</taxon>
        <taxon>Embryophyta</taxon>
        <taxon>Tracheophyta</taxon>
        <taxon>Spermatophyta</taxon>
        <taxon>Magnoliopsida</taxon>
        <taxon>eudicotyledons</taxon>
        <taxon>Gunneridae</taxon>
        <taxon>Pentapetalae</taxon>
        <taxon>rosids</taxon>
        <taxon>fabids</taxon>
        <taxon>Rosales</taxon>
        <taxon>Rosaceae</taxon>
        <taxon>Rosoideae</taxon>
        <taxon>Rosoideae incertae sedis</taxon>
        <taxon>Rosa</taxon>
    </lineage>
</organism>
<dbReference type="InterPro" id="IPR016140">
    <property type="entry name" value="Bifunc_inhib/LTP/seed_store"/>
</dbReference>
<dbReference type="GO" id="GO:0006869">
    <property type="term" value="P:lipid transport"/>
    <property type="evidence" value="ECO:0007669"/>
    <property type="project" value="InterPro"/>
</dbReference>
<feature type="signal peptide" evidence="6">
    <location>
        <begin position="1"/>
        <end position="26"/>
    </location>
</feature>
<evidence type="ECO:0000256" key="1">
    <source>
        <dbReference type="ARBA" id="ARBA00003211"/>
    </source>
</evidence>
<dbReference type="EMBL" id="PDCK01000044">
    <property type="protein sequence ID" value="PRQ22196.1"/>
    <property type="molecule type" value="Genomic_DNA"/>
</dbReference>
<comment type="function">
    <text evidence="1">Plant non-specific lipid-transfer proteins transfer phospholipids as well as galactolipids across membranes. May play a role in wax or cutin deposition in the cell walls of expanding epidermal cells and certain secretory tissues.</text>
</comment>
<accession>A0A2P6PJV9</accession>
<evidence type="ECO:0000256" key="2">
    <source>
        <dbReference type="ARBA" id="ARBA00009748"/>
    </source>
</evidence>
<dbReference type="GO" id="GO:0008289">
    <property type="term" value="F:lipid binding"/>
    <property type="evidence" value="ECO:0007669"/>
    <property type="project" value="UniProtKB-KW"/>
</dbReference>
<dbReference type="PRINTS" id="PR00382">
    <property type="entry name" value="LIPIDTRNSFER"/>
</dbReference>
<dbReference type="OMA" id="DCCVGLQ"/>
<dbReference type="InterPro" id="IPR036312">
    <property type="entry name" value="Bifun_inhib/LTP/seed_sf"/>
</dbReference>
<feature type="domain" description="Bifunctional inhibitor/plant lipid transfer protein/seed storage helical" evidence="7">
    <location>
        <begin position="24"/>
        <end position="106"/>
    </location>
</feature>
<feature type="chain" id="PRO_5015116487" evidence="6">
    <location>
        <begin position="27"/>
        <end position="125"/>
    </location>
</feature>
<keyword evidence="3" id="KW-0813">Transport</keyword>
<evidence type="ECO:0000256" key="6">
    <source>
        <dbReference type="SAM" id="SignalP"/>
    </source>
</evidence>
<dbReference type="Gramene" id="PRQ22196">
    <property type="protein sequence ID" value="PRQ22196"/>
    <property type="gene ID" value="RchiOBHm_Chr6g0247621"/>
</dbReference>
<evidence type="ECO:0000313" key="8">
    <source>
        <dbReference type="EMBL" id="PRQ22196.1"/>
    </source>
</evidence>
<dbReference type="AlphaFoldDB" id="A0A2P6PJV9"/>